<comment type="function">
    <text evidence="5">May play the central regulatory role in sporulation. It may be an element of the effector pathway responsible for the activation of sporulation genes in response to nutritional stress. Spo0A may act in concert with spo0H (a sigma factor) to control the expression of some genes that are critical to the sporulation process.</text>
</comment>
<name>A0AAE3DLB5_9FIRM</name>
<gene>
    <name evidence="10" type="ORF">LKD45_00805</name>
</gene>
<evidence type="ECO:0000259" key="9">
    <source>
        <dbReference type="PROSITE" id="PS51755"/>
    </source>
</evidence>
<dbReference type="SMART" id="SM00862">
    <property type="entry name" value="Trans_reg_C"/>
    <property type="match status" value="1"/>
</dbReference>
<feature type="DNA-binding region" description="OmpR/PhoB-type" evidence="7">
    <location>
        <begin position="134"/>
        <end position="233"/>
    </location>
</feature>
<evidence type="ECO:0000313" key="11">
    <source>
        <dbReference type="Proteomes" id="UP001199355"/>
    </source>
</evidence>
<dbReference type="SMART" id="SM00448">
    <property type="entry name" value="REC"/>
    <property type="match status" value="1"/>
</dbReference>
<dbReference type="GO" id="GO:0000156">
    <property type="term" value="F:phosphorelay response regulator activity"/>
    <property type="evidence" value="ECO:0007669"/>
    <property type="project" value="TreeGrafter"/>
</dbReference>
<reference evidence="10 11" key="1">
    <citation type="submission" date="2021-10" db="EMBL/GenBank/DDBJ databases">
        <title>Anaerobic single-cell dispensing facilitates the cultivation of human gut bacteria.</title>
        <authorList>
            <person name="Afrizal A."/>
        </authorList>
    </citation>
    <scope>NUCLEOTIDE SEQUENCE [LARGE SCALE GENOMIC DNA]</scope>
    <source>
        <strain evidence="10 11">CLA-AA-H244</strain>
    </source>
</reference>
<accession>A0AAE3DLB5</accession>
<proteinExistence type="predicted"/>
<feature type="domain" description="Response regulatory" evidence="8">
    <location>
        <begin position="7"/>
        <end position="120"/>
    </location>
</feature>
<dbReference type="RefSeq" id="WP_021915545.1">
    <property type="nucleotide sequence ID" value="NZ_JAJEQF010000001.1"/>
</dbReference>
<dbReference type="GO" id="GO:0000976">
    <property type="term" value="F:transcription cis-regulatory region binding"/>
    <property type="evidence" value="ECO:0007669"/>
    <property type="project" value="TreeGrafter"/>
</dbReference>
<evidence type="ECO:0000256" key="7">
    <source>
        <dbReference type="PROSITE-ProRule" id="PRU01091"/>
    </source>
</evidence>
<dbReference type="Proteomes" id="UP001199355">
    <property type="component" value="Unassembled WGS sequence"/>
</dbReference>
<organism evidence="10 11">
    <name type="scientific">Gallintestinimicrobium propionicum</name>
    <dbReference type="NCBI Taxonomy" id="2981770"/>
    <lineage>
        <taxon>Bacteria</taxon>
        <taxon>Bacillati</taxon>
        <taxon>Bacillota</taxon>
        <taxon>Clostridia</taxon>
        <taxon>Lachnospirales</taxon>
        <taxon>Lachnospiraceae</taxon>
        <taxon>Gallintestinimicrobium</taxon>
    </lineage>
</organism>
<keyword evidence="4" id="KW-0804">Transcription</keyword>
<dbReference type="Gene3D" id="1.10.10.10">
    <property type="entry name" value="Winged helix-like DNA-binding domain superfamily/Winged helix DNA-binding domain"/>
    <property type="match status" value="1"/>
</dbReference>
<dbReference type="PROSITE" id="PS50110">
    <property type="entry name" value="RESPONSE_REGULATORY"/>
    <property type="match status" value="1"/>
</dbReference>
<dbReference type="GO" id="GO:0032993">
    <property type="term" value="C:protein-DNA complex"/>
    <property type="evidence" value="ECO:0007669"/>
    <property type="project" value="TreeGrafter"/>
</dbReference>
<evidence type="ECO:0000313" key="10">
    <source>
        <dbReference type="EMBL" id="MCC2166249.1"/>
    </source>
</evidence>
<dbReference type="PANTHER" id="PTHR48111:SF50">
    <property type="entry name" value="KDP OPERON TRANSCRIPTIONAL REGULATORY PROTEIN KDPE"/>
    <property type="match status" value="1"/>
</dbReference>
<dbReference type="InterPro" id="IPR001867">
    <property type="entry name" value="OmpR/PhoB-type_DNA-bd"/>
</dbReference>
<keyword evidence="6" id="KW-0597">Phosphoprotein</keyword>
<dbReference type="Gene3D" id="3.40.50.2300">
    <property type="match status" value="1"/>
</dbReference>
<evidence type="ECO:0000256" key="2">
    <source>
        <dbReference type="ARBA" id="ARBA00023015"/>
    </source>
</evidence>
<evidence type="ECO:0000256" key="1">
    <source>
        <dbReference type="ARBA" id="ARBA00018672"/>
    </source>
</evidence>
<evidence type="ECO:0000256" key="4">
    <source>
        <dbReference type="ARBA" id="ARBA00023163"/>
    </source>
</evidence>
<evidence type="ECO:0000256" key="6">
    <source>
        <dbReference type="PROSITE-ProRule" id="PRU00169"/>
    </source>
</evidence>
<dbReference type="GO" id="GO:0006355">
    <property type="term" value="P:regulation of DNA-templated transcription"/>
    <property type="evidence" value="ECO:0007669"/>
    <property type="project" value="InterPro"/>
</dbReference>
<dbReference type="SUPFAM" id="SSF52172">
    <property type="entry name" value="CheY-like"/>
    <property type="match status" value="1"/>
</dbReference>
<dbReference type="CDD" id="cd17620">
    <property type="entry name" value="REC_OmpR_KdpE-like"/>
    <property type="match status" value="1"/>
</dbReference>
<dbReference type="CDD" id="cd00383">
    <property type="entry name" value="trans_reg_C"/>
    <property type="match status" value="1"/>
</dbReference>
<dbReference type="InterPro" id="IPR001789">
    <property type="entry name" value="Sig_transdc_resp-reg_receiver"/>
</dbReference>
<dbReference type="GO" id="GO:0005829">
    <property type="term" value="C:cytosol"/>
    <property type="evidence" value="ECO:0007669"/>
    <property type="project" value="TreeGrafter"/>
</dbReference>
<dbReference type="InterPro" id="IPR039420">
    <property type="entry name" value="WalR-like"/>
</dbReference>
<dbReference type="EMBL" id="JAJEQF010000001">
    <property type="protein sequence ID" value="MCC2166249.1"/>
    <property type="molecule type" value="Genomic_DNA"/>
</dbReference>
<comment type="caution">
    <text evidence="10">The sequence shown here is derived from an EMBL/GenBank/DDBJ whole genome shotgun (WGS) entry which is preliminary data.</text>
</comment>
<dbReference type="PROSITE" id="PS51755">
    <property type="entry name" value="OMPR_PHOB"/>
    <property type="match status" value="1"/>
</dbReference>
<keyword evidence="2" id="KW-0805">Transcription regulation</keyword>
<keyword evidence="11" id="KW-1185">Reference proteome</keyword>
<evidence type="ECO:0000256" key="3">
    <source>
        <dbReference type="ARBA" id="ARBA00023125"/>
    </source>
</evidence>
<dbReference type="AlphaFoldDB" id="A0AAE3DLB5"/>
<sequence length="243" mass="27470">MGNNKFKILIVEDEANIRSFIKANLETSDYQVLCAETCALGMMMYASHHPDLIILDLGLPDRDGMSLIQEARKTDTVPIIVLSARSSERDKVEALDLGANDYITKPFGTEELLARIRAVLRSHRHSEENESTPGGKFRFQDLLIDYDTRQVFVGKEEIDLTQTEYNIMAFLSIHAGKVLTYTAIIHTVWGYSDYGSVKKLQVNMKNIRKKMGVTPGEKRYIINELGVGYRMLAEDEIAADSFL</sequence>
<protein>
    <recommendedName>
        <fullName evidence="1">Stage 0 sporulation protein A homolog</fullName>
    </recommendedName>
</protein>
<dbReference type="InterPro" id="IPR011006">
    <property type="entry name" value="CheY-like_superfamily"/>
</dbReference>
<evidence type="ECO:0000259" key="8">
    <source>
        <dbReference type="PROSITE" id="PS50110"/>
    </source>
</evidence>
<dbReference type="InterPro" id="IPR036388">
    <property type="entry name" value="WH-like_DNA-bd_sf"/>
</dbReference>
<dbReference type="Pfam" id="PF00072">
    <property type="entry name" value="Response_reg"/>
    <property type="match status" value="1"/>
</dbReference>
<dbReference type="Gene3D" id="6.10.250.690">
    <property type="match status" value="1"/>
</dbReference>
<keyword evidence="3 7" id="KW-0238">DNA-binding</keyword>
<feature type="modified residue" description="4-aspartylphosphate" evidence="6">
    <location>
        <position position="56"/>
    </location>
</feature>
<evidence type="ECO:0000256" key="5">
    <source>
        <dbReference type="ARBA" id="ARBA00024867"/>
    </source>
</evidence>
<dbReference type="Pfam" id="PF00486">
    <property type="entry name" value="Trans_reg_C"/>
    <property type="match status" value="1"/>
</dbReference>
<feature type="domain" description="OmpR/PhoB-type" evidence="9">
    <location>
        <begin position="134"/>
        <end position="233"/>
    </location>
</feature>
<dbReference type="PANTHER" id="PTHR48111">
    <property type="entry name" value="REGULATOR OF RPOS"/>
    <property type="match status" value="1"/>
</dbReference>